<dbReference type="CDD" id="cd18789">
    <property type="entry name" value="SF2_C_XPB"/>
    <property type="match status" value="1"/>
</dbReference>
<keyword evidence="2" id="KW-0378">Hydrolase</keyword>
<reference evidence="6 7" key="1">
    <citation type="journal article" date="2017" name="Environ. Microbiol.">
        <title>Decay of the glycolytic pathway and adaptation to intranuclear parasitism within Enterocytozoonidae microsporidia.</title>
        <authorList>
            <person name="Wiredu Boakye D."/>
            <person name="Jaroenlak P."/>
            <person name="Prachumwat A."/>
            <person name="Williams T.A."/>
            <person name="Bateman K.S."/>
            <person name="Itsathitphaisarn O."/>
            <person name="Sritunyalucksana K."/>
            <person name="Paszkiewicz K.H."/>
            <person name="Moore K.A."/>
            <person name="Stentiford G.D."/>
            <person name="Williams B.A."/>
        </authorList>
    </citation>
    <scope>NUCLEOTIDE SEQUENCE [LARGE SCALE GENOMIC DNA]</scope>
    <source>
        <strain evidence="7">canceri</strain>
    </source>
</reference>
<dbReference type="PRINTS" id="PR00851">
    <property type="entry name" value="XRODRMPGMNTB"/>
</dbReference>
<dbReference type="VEuPathDB" id="MicrosporidiaDB:HERIO_2669"/>
<dbReference type="Proteomes" id="UP000192501">
    <property type="component" value="Unassembled WGS sequence"/>
</dbReference>
<keyword evidence="3" id="KW-0347">Helicase</keyword>
<dbReference type="InterPro" id="IPR001650">
    <property type="entry name" value="Helicase_C-like"/>
</dbReference>
<dbReference type="EMBL" id="LTAI01000075">
    <property type="protein sequence ID" value="ORE00034.1"/>
    <property type="molecule type" value="Genomic_DNA"/>
</dbReference>
<keyword evidence="1" id="KW-0547">Nucleotide-binding</keyword>
<gene>
    <name evidence="6" type="primary">RAD25</name>
    <name evidence="6" type="ORF">A0H76_2470</name>
</gene>
<evidence type="ECO:0000256" key="2">
    <source>
        <dbReference type="ARBA" id="ARBA00022801"/>
    </source>
</evidence>
<comment type="caution">
    <text evidence="6">The sequence shown here is derived from an EMBL/GenBank/DDBJ whole genome shotgun (WGS) entry which is preliminary data.</text>
</comment>
<evidence type="ECO:0000256" key="3">
    <source>
        <dbReference type="ARBA" id="ARBA00022806"/>
    </source>
</evidence>
<dbReference type="GO" id="GO:0006367">
    <property type="term" value="P:transcription initiation at RNA polymerase II promoter"/>
    <property type="evidence" value="ECO:0007669"/>
    <property type="project" value="InterPro"/>
</dbReference>
<dbReference type="GO" id="GO:0005675">
    <property type="term" value="C:transcription factor TFIIH holo complex"/>
    <property type="evidence" value="ECO:0007669"/>
    <property type="project" value="TreeGrafter"/>
</dbReference>
<dbReference type="InterPro" id="IPR001161">
    <property type="entry name" value="XPB/Ssl2"/>
</dbReference>
<dbReference type="InterPro" id="IPR027417">
    <property type="entry name" value="P-loop_NTPase"/>
</dbReference>
<accession>A0A1X0QJW6</accession>
<dbReference type="GO" id="GO:0043138">
    <property type="term" value="F:3'-5' DNA helicase activity"/>
    <property type="evidence" value="ECO:0007669"/>
    <property type="project" value="TreeGrafter"/>
</dbReference>
<dbReference type="InterPro" id="IPR032438">
    <property type="entry name" value="ERCC3_RAD25_C"/>
</dbReference>
<evidence type="ECO:0000313" key="7">
    <source>
        <dbReference type="Proteomes" id="UP000192501"/>
    </source>
</evidence>
<dbReference type="GO" id="GO:0005524">
    <property type="term" value="F:ATP binding"/>
    <property type="evidence" value="ECO:0007669"/>
    <property type="project" value="UniProtKB-KW"/>
</dbReference>
<dbReference type="PROSITE" id="PS51194">
    <property type="entry name" value="HELICASE_CTER"/>
    <property type="match status" value="1"/>
</dbReference>
<dbReference type="SMART" id="SM00490">
    <property type="entry name" value="HELICc"/>
    <property type="match status" value="1"/>
</dbReference>
<dbReference type="NCBIfam" id="TIGR00603">
    <property type="entry name" value="rad25"/>
    <property type="match status" value="1"/>
</dbReference>
<evidence type="ECO:0000256" key="1">
    <source>
        <dbReference type="ARBA" id="ARBA00022741"/>
    </source>
</evidence>
<feature type="domain" description="Helicase C-terminal" evidence="5">
    <location>
        <begin position="29"/>
        <end position="187"/>
    </location>
</feature>
<dbReference type="PANTHER" id="PTHR11274:SF0">
    <property type="entry name" value="GENERAL TRANSCRIPTION AND DNA REPAIR FACTOR IIH HELICASE SUBUNIT XPB"/>
    <property type="match status" value="1"/>
</dbReference>
<proteinExistence type="predicted"/>
<dbReference type="GO" id="GO:0006289">
    <property type="term" value="P:nucleotide-excision repair"/>
    <property type="evidence" value="ECO:0007669"/>
    <property type="project" value="InterPro"/>
</dbReference>
<keyword evidence="4" id="KW-0067">ATP-binding</keyword>
<dbReference type="GO" id="GO:0000112">
    <property type="term" value="C:nucleotide-excision repair factor 3 complex"/>
    <property type="evidence" value="ECO:0007669"/>
    <property type="project" value="TreeGrafter"/>
</dbReference>
<dbReference type="InterPro" id="IPR050615">
    <property type="entry name" value="ATP-dep_DNA_Helicase"/>
</dbReference>
<dbReference type="GO" id="GO:0097550">
    <property type="term" value="C:transcription preinitiation complex"/>
    <property type="evidence" value="ECO:0007669"/>
    <property type="project" value="TreeGrafter"/>
</dbReference>
<organism evidence="6 7">
    <name type="scientific">Hepatospora eriocheir</name>
    <dbReference type="NCBI Taxonomy" id="1081669"/>
    <lineage>
        <taxon>Eukaryota</taxon>
        <taxon>Fungi</taxon>
        <taxon>Fungi incertae sedis</taxon>
        <taxon>Microsporidia</taxon>
        <taxon>Hepatosporidae</taxon>
        <taxon>Hepatospora</taxon>
    </lineage>
</organism>
<dbReference type="SUPFAM" id="SSF52540">
    <property type="entry name" value="P-loop containing nucleoside triphosphate hydrolases"/>
    <property type="match status" value="1"/>
</dbReference>
<dbReference type="Pfam" id="PF16203">
    <property type="entry name" value="ERCC3_RAD25_C"/>
    <property type="match status" value="1"/>
</dbReference>
<dbReference type="PANTHER" id="PTHR11274">
    <property type="entry name" value="RAD25/XP-B DNA REPAIR HELICASE"/>
    <property type="match status" value="1"/>
</dbReference>
<evidence type="ECO:0000259" key="5">
    <source>
        <dbReference type="PROSITE" id="PS51194"/>
    </source>
</evidence>
<dbReference type="VEuPathDB" id="MicrosporidiaDB:A0H76_2470"/>
<evidence type="ECO:0000313" key="6">
    <source>
        <dbReference type="EMBL" id="ORE00034.1"/>
    </source>
</evidence>
<dbReference type="AlphaFoldDB" id="A0A1X0QJW6"/>
<evidence type="ECO:0000256" key="4">
    <source>
        <dbReference type="ARBA" id="ARBA00022840"/>
    </source>
</evidence>
<dbReference type="FunFam" id="3.40.50.300:FF:000117">
    <property type="entry name" value="Putative DNA repair helicase rad25"/>
    <property type="match status" value="1"/>
</dbReference>
<sequence length="245" mass="28457">MTAEFYREYLIQNSSRKRILAIMNPVKFQICEYLIDKHEKRGDKIIVFSDSVLALKEYAVRMGKPYIYGPTSQTERMKILKQFQTNPRINTIFLSKVGDTSIDLPEATCLIQISSHFGSRRQEAQRLGRILRSNKRNDPNFRVFFYSLVSKDTDETFYSAKRQQFLIDQGYSFNIVPEIPDAVNRQDRIFKTKAQQKQLLNLVLQASDKDIDSEESEDMDKIIVKKSSILTGGEGLSYTEKLKKK</sequence>
<dbReference type="Gene3D" id="3.40.50.300">
    <property type="entry name" value="P-loop containing nucleotide triphosphate hydrolases"/>
    <property type="match status" value="1"/>
</dbReference>
<name>A0A1X0QJW6_9MICR</name>
<protein>
    <submittedName>
        <fullName evidence="6">RAD25</fullName>
    </submittedName>
</protein>
<dbReference type="GO" id="GO:0016787">
    <property type="term" value="F:hydrolase activity"/>
    <property type="evidence" value="ECO:0007669"/>
    <property type="project" value="UniProtKB-KW"/>
</dbReference>